<dbReference type="Gene3D" id="1.10.510.10">
    <property type="entry name" value="Transferase(Phosphotransferase) domain 1"/>
    <property type="match status" value="1"/>
</dbReference>
<dbReference type="SMART" id="SM00220">
    <property type="entry name" value="S_TKc"/>
    <property type="match status" value="1"/>
</dbReference>
<dbReference type="InterPro" id="IPR011009">
    <property type="entry name" value="Kinase-like_dom_sf"/>
</dbReference>
<reference evidence="2" key="1">
    <citation type="submission" date="2014-12" db="EMBL/GenBank/DDBJ databases">
        <title>Insight into the proteome of Arion vulgaris.</title>
        <authorList>
            <person name="Aradska J."/>
            <person name="Bulat T."/>
            <person name="Smidak R."/>
            <person name="Sarate P."/>
            <person name="Gangsoo J."/>
            <person name="Sialana F."/>
            <person name="Bilban M."/>
            <person name="Lubec G."/>
        </authorList>
    </citation>
    <scope>NUCLEOTIDE SEQUENCE</scope>
    <source>
        <tissue evidence="2">Skin</tissue>
    </source>
</reference>
<feature type="non-terminal residue" evidence="2">
    <location>
        <position position="1"/>
    </location>
</feature>
<evidence type="ECO:0000259" key="1">
    <source>
        <dbReference type="PROSITE" id="PS50011"/>
    </source>
</evidence>
<dbReference type="PROSITE" id="PS00108">
    <property type="entry name" value="PROTEIN_KINASE_ST"/>
    <property type="match status" value="1"/>
</dbReference>
<evidence type="ECO:0000313" key="2">
    <source>
        <dbReference type="EMBL" id="CEK68829.1"/>
    </source>
</evidence>
<dbReference type="Gene3D" id="3.30.200.20">
    <property type="entry name" value="Phosphorylase Kinase, domain 1"/>
    <property type="match status" value="1"/>
</dbReference>
<organism evidence="2">
    <name type="scientific">Arion vulgaris</name>
    <dbReference type="NCBI Taxonomy" id="1028688"/>
    <lineage>
        <taxon>Eukaryota</taxon>
        <taxon>Metazoa</taxon>
        <taxon>Spiralia</taxon>
        <taxon>Lophotrochozoa</taxon>
        <taxon>Mollusca</taxon>
        <taxon>Gastropoda</taxon>
        <taxon>Heterobranchia</taxon>
        <taxon>Euthyneura</taxon>
        <taxon>Panpulmonata</taxon>
        <taxon>Eupulmonata</taxon>
        <taxon>Stylommatophora</taxon>
        <taxon>Helicina</taxon>
        <taxon>Arionoidea</taxon>
        <taxon>Arionidae</taxon>
        <taxon>Arion</taxon>
    </lineage>
</organism>
<proteinExistence type="predicted"/>
<feature type="domain" description="Protein kinase" evidence="1">
    <location>
        <begin position="149"/>
        <end position="410"/>
    </location>
</feature>
<dbReference type="AlphaFoldDB" id="A0A0B6ZJM6"/>
<dbReference type="PROSITE" id="PS50011">
    <property type="entry name" value="PROTEIN_KINASE_DOM"/>
    <property type="match status" value="1"/>
</dbReference>
<feature type="non-terminal residue" evidence="2">
    <location>
        <position position="410"/>
    </location>
</feature>
<dbReference type="InterPro" id="IPR001245">
    <property type="entry name" value="Ser-Thr/Tyr_kinase_cat_dom"/>
</dbReference>
<dbReference type="GO" id="GO:0004672">
    <property type="term" value="F:protein kinase activity"/>
    <property type="evidence" value="ECO:0007669"/>
    <property type="project" value="InterPro"/>
</dbReference>
<dbReference type="InterPro" id="IPR000719">
    <property type="entry name" value="Prot_kinase_dom"/>
</dbReference>
<dbReference type="InterPro" id="IPR008271">
    <property type="entry name" value="Ser/Thr_kinase_AS"/>
</dbReference>
<name>A0A0B6ZJM6_9EUPU</name>
<dbReference type="Pfam" id="PF07714">
    <property type="entry name" value="PK_Tyr_Ser-Thr"/>
    <property type="match status" value="1"/>
</dbReference>
<dbReference type="PANTHER" id="PTHR26392:SF92">
    <property type="entry name" value="PROTEIN KINASE DOMAIN-CONTAINING PROTEIN"/>
    <property type="match status" value="1"/>
</dbReference>
<dbReference type="EMBL" id="HACG01021964">
    <property type="protein sequence ID" value="CEK68829.1"/>
    <property type="molecule type" value="Transcribed_RNA"/>
</dbReference>
<dbReference type="SUPFAM" id="SSF56112">
    <property type="entry name" value="Protein kinase-like (PK-like)"/>
    <property type="match status" value="1"/>
</dbReference>
<dbReference type="PANTHER" id="PTHR26392">
    <property type="entry name" value="MITOGEN-ACTIVATED PROTEIN KINASE KINASE KINASE 7-RELATED"/>
    <property type="match status" value="1"/>
</dbReference>
<protein>
    <recommendedName>
        <fullName evidence="1">Protein kinase domain-containing protein</fullName>
    </recommendedName>
</protein>
<sequence>QTKQQKIATESKDGFLSIGIAVTSFFHLDHKDPMVKDLFRNRYATNPNQAMEEATRIYLSMMDNVSLAVAVSKYFDRLLKGIDKVGSMVPAIVKADQKLLDQLNGELQKGSNKLVTLPHMADRCAILQRELDLFYAQRLIVPDFSMDQITLGQQRGTGTFAKVYEGTLRQGLVDLQVAVKVPIDELRSRDVTDVLLEESMLRDLQHKHIVKYYGMCRSGTDNNLRLTFIMEYCPFTLKDKCVEVGNSPSSLGRTPDRQREVIQNLTKYLIQISSGLTYLHNISIVHRDLKPENVLLNVQDDVKIADLGLAKKVKDASTCAGSPIFMAPEVLLIGDKYDTKADIYSFAMIMWELWYGKDVSLYAAVEIQGSLKNALESKWRPSLSIVHSPSNNWKDIIKQCWQQDPKQRPT</sequence>
<gene>
    <name evidence="2" type="primary">ORF67913</name>
</gene>
<dbReference type="GO" id="GO:0005524">
    <property type="term" value="F:ATP binding"/>
    <property type="evidence" value="ECO:0007669"/>
    <property type="project" value="InterPro"/>
</dbReference>
<accession>A0A0B6ZJM6</accession>